<dbReference type="InterPro" id="IPR038081">
    <property type="entry name" value="CalX-like_sf"/>
</dbReference>
<keyword evidence="2" id="KW-0677">Repeat</keyword>
<dbReference type="PANTHER" id="PTHR11878:SF65">
    <property type="entry name" value="NA_CA-EXCHANGE PROTEIN, ISOFORM G"/>
    <property type="match status" value="1"/>
</dbReference>
<gene>
    <name evidence="8" type="ORF">F0361_02770</name>
</gene>
<dbReference type="Proteomes" id="UP000323188">
    <property type="component" value="Unassembled WGS sequence"/>
</dbReference>
<dbReference type="Gene3D" id="2.60.40.10">
    <property type="entry name" value="Immunoglobulins"/>
    <property type="match status" value="2"/>
</dbReference>
<dbReference type="NCBIfam" id="TIGR01451">
    <property type="entry name" value="B_ant_repeat"/>
    <property type="match status" value="2"/>
</dbReference>
<dbReference type="InterPro" id="IPR003644">
    <property type="entry name" value="Calx_beta"/>
</dbReference>
<evidence type="ECO:0000256" key="5">
    <source>
        <dbReference type="SAM" id="MobiDB-lite"/>
    </source>
</evidence>
<dbReference type="SUPFAM" id="SSF141072">
    <property type="entry name" value="CalX-like"/>
    <property type="match status" value="5"/>
</dbReference>
<sequence length="1487" mass="155124">MNLNNNLRTLRKVPKLSFHNWVFFMVLFFTLGFMGGDVYGQTVSISASQPNADEDGPVDGQFTVSVTGGGIGNNYIIGLGLDGASTATSGADFNPIPAQVAITTGIFGTGFAIVDLEVLDDFFVEVTENVIVNITTVPSGTTIGTGSATINIADDDVAGVNVTPTIGTTTEAGGTATFTFTLTSQPTASVTIPINNYDATENSGPASVVIPPAQWNTGVDLTITGLDDAIADGDITTTINTGNVTSPDPNYDALSGADVAQLTVTNEDDDTATLTIEDVSQTEGLSMQFTVTLNNAVANPFSVNVNFGGGTAQGGAPPLVAPEDYNNVQQTLNFNGTAGETRQFNVSSLNDNILEADETFIVSLTASDPLIDDSDTAIGTILNDDVGQVTVVTEPGRETTNEEGGGGGNRGRFQINLSQPNTTGSDITVTYSFSGTATASGPGQDFNESGAGTAVFGNNDDSIDINITPINDTAVEGDETVVLNLGTVSSSAYAIGAPNSAIVTILDDDIFTATITATDATAAENTPATATGLFTIDLGSPNTTGGPIVVTYNITGTATNGTDYANIGASVSIPNGQQFRTVSITPIDDQIQEGTETVILTLTDSSPDYDLGTAGTRSATVNIADNDQATLTISDVTANENVASGEMVFEVVLDIAVAGGTTVSYTISDGTATGGGVDYTASDGNLSFTGTAGEVETITVTLVDDQLLEDSETFTVQLGSPTNGVQLTNGGTAIGTINDDDNCVAAPELDTSLETTFCGVESTSGPTPIFQNTTISSLDDYTSTTPPAGRVGSTRLVWSTSNDPLNENAYLLPAEVDNPTLEGSYFGFFLDDNGTPNNFADDCASGTIEVQLTLNIIPQIIQTNNGEACGPGTVELSAEASGGASLSWYTSPTAVTPIGAGENFTTPNISSTTSFYVEAVSNGCVSERVEVVATIGNEPTTGTIVANGGACSVAAFGNTVVDLDSRLVGASAGTWTANGNTLVINADNEVDFEGVPNGPYTFTYTTNVATAPCTDISVDVVITVSDCNVDDDNDGLLTGEEFALDLDPNNPDTDGDGILDGEEVGPDIQNPLDEDGDGIIDALDSNILDSDGDGVNDQQDPANDNPCIPDNSSPDCPVDLEITKVADRENVAPGEEITFTITVRNLTDKPVDEVIIVDDLTGTGFDYVSHTTSLGEYSPLDESWTWTMVNLPALGTATLDIKAIVLEDGSYTNMAELITSTPLDDNPENDKGILSIETQVYEGIDLDIEKSVNNETPLVGEQITFTIKVTNLTNASDFAEAIENIIVRDSIEVGKESLFEYEFSSASIGVYAEETGIWTIPSLLAGEENAVELQITGRVTAVGSFRNTAIIDRSSPRDSKDATNNQSTIEITINERTSADPGFLFNQFSPNGDGTNDVLRLNLEDADNNLVGIQYAISIVDRYGNTVFEGADTVQNGSQSVADVWDGTFKGKEVPKGTYFYVLEYTLLDALGPMESKTDKGWIQLIR</sequence>
<comment type="caution">
    <text evidence="8">The sequence shown here is derived from an EMBL/GenBank/DDBJ whole genome shotgun (WGS) entry which is preliminary data.</text>
</comment>
<evidence type="ECO:0000259" key="7">
    <source>
        <dbReference type="SMART" id="SM00237"/>
    </source>
</evidence>
<dbReference type="InterPro" id="IPR047589">
    <property type="entry name" value="DUF11_rpt"/>
</dbReference>
<accession>A0A5B2TVZ0</accession>
<feature type="compositionally biased region" description="Acidic residues" evidence="5">
    <location>
        <begin position="1053"/>
        <end position="1065"/>
    </location>
</feature>
<evidence type="ECO:0000313" key="9">
    <source>
        <dbReference type="Proteomes" id="UP000323188"/>
    </source>
</evidence>
<feature type="domain" description="Calx-beta" evidence="7">
    <location>
        <begin position="619"/>
        <end position="719"/>
    </location>
</feature>
<dbReference type="GO" id="GO:0030001">
    <property type="term" value="P:metal ion transport"/>
    <property type="evidence" value="ECO:0007669"/>
    <property type="project" value="TreeGrafter"/>
</dbReference>
<proteinExistence type="predicted"/>
<name>A0A5B2TVZ0_9FLAO</name>
<evidence type="ECO:0000256" key="2">
    <source>
        <dbReference type="ARBA" id="ARBA00022737"/>
    </source>
</evidence>
<feature type="region of interest" description="Disordered" evidence="5">
    <location>
        <begin position="1085"/>
        <end position="1114"/>
    </location>
</feature>
<dbReference type="Pfam" id="PF19081">
    <property type="entry name" value="Ig_7"/>
    <property type="match status" value="1"/>
</dbReference>
<dbReference type="NCBIfam" id="TIGR04131">
    <property type="entry name" value="Bac_Flav_CTERM"/>
    <property type="match status" value="1"/>
</dbReference>
<keyword evidence="1" id="KW-0732">Signal</keyword>
<feature type="transmembrane region" description="Helical" evidence="6">
    <location>
        <begin position="21"/>
        <end position="40"/>
    </location>
</feature>
<evidence type="ECO:0000313" key="8">
    <source>
        <dbReference type="EMBL" id="KAA2218562.1"/>
    </source>
</evidence>
<keyword evidence="4" id="KW-0406">Ion transport</keyword>
<evidence type="ECO:0000256" key="6">
    <source>
        <dbReference type="SAM" id="Phobius"/>
    </source>
</evidence>
<dbReference type="PANTHER" id="PTHR11878">
    <property type="entry name" value="SODIUM/CALCIUM EXCHANGER"/>
    <property type="match status" value="1"/>
</dbReference>
<dbReference type="PROSITE" id="PS00018">
    <property type="entry name" value="EF_HAND_1"/>
    <property type="match status" value="1"/>
</dbReference>
<evidence type="ECO:0000256" key="4">
    <source>
        <dbReference type="ARBA" id="ARBA00023065"/>
    </source>
</evidence>
<dbReference type="InterPro" id="IPR013783">
    <property type="entry name" value="Ig-like_fold"/>
</dbReference>
<dbReference type="InterPro" id="IPR051171">
    <property type="entry name" value="CaCA"/>
</dbReference>
<dbReference type="RefSeq" id="WP_154917131.1">
    <property type="nucleotide sequence ID" value="NZ_VUOE01000001.1"/>
</dbReference>
<keyword evidence="3" id="KW-0106">Calcium</keyword>
<dbReference type="Pfam" id="PF13585">
    <property type="entry name" value="CHU_C"/>
    <property type="match status" value="1"/>
</dbReference>
<keyword evidence="6" id="KW-1133">Transmembrane helix</keyword>
<organism evidence="8 9">
    <name type="scientific">Maribacter flavus</name>
    <dbReference type="NCBI Taxonomy" id="1658664"/>
    <lineage>
        <taxon>Bacteria</taxon>
        <taxon>Pseudomonadati</taxon>
        <taxon>Bacteroidota</taxon>
        <taxon>Flavobacteriia</taxon>
        <taxon>Flavobacteriales</taxon>
        <taxon>Flavobacteriaceae</taxon>
        <taxon>Maribacter</taxon>
    </lineage>
</organism>
<dbReference type="InterPro" id="IPR026341">
    <property type="entry name" value="T9SS_type_B"/>
</dbReference>
<dbReference type="Pfam" id="PF01345">
    <property type="entry name" value="DUF11"/>
    <property type="match status" value="2"/>
</dbReference>
<dbReference type="Pfam" id="PF03160">
    <property type="entry name" value="Calx-beta"/>
    <property type="match status" value="4"/>
</dbReference>
<dbReference type="GO" id="GO:0007154">
    <property type="term" value="P:cell communication"/>
    <property type="evidence" value="ECO:0007669"/>
    <property type="project" value="InterPro"/>
</dbReference>
<dbReference type="InterPro" id="IPR018247">
    <property type="entry name" value="EF_Hand_1_Ca_BS"/>
</dbReference>
<feature type="domain" description="Calx-beta" evidence="7">
    <location>
        <begin position="262"/>
        <end position="365"/>
    </location>
</feature>
<dbReference type="InterPro" id="IPR001434">
    <property type="entry name" value="OmcB-like_DUF11"/>
</dbReference>
<keyword evidence="6" id="KW-0472">Membrane</keyword>
<evidence type="ECO:0000256" key="3">
    <source>
        <dbReference type="ARBA" id="ARBA00022837"/>
    </source>
</evidence>
<feature type="region of interest" description="Disordered" evidence="5">
    <location>
        <begin position="1044"/>
        <end position="1073"/>
    </location>
</feature>
<protein>
    <submittedName>
        <fullName evidence="8">DUF11 domain-containing protein</fullName>
    </submittedName>
</protein>
<reference evidence="8 9" key="1">
    <citation type="submission" date="2019-09" db="EMBL/GenBank/DDBJ databases">
        <authorList>
            <person name="Khan S.A."/>
            <person name="Jeon C.O."/>
            <person name="Chun B.H."/>
            <person name="Jeong S.E."/>
        </authorList>
    </citation>
    <scope>NUCLEOTIDE SEQUENCE [LARGE SCALE GENOMIC DNA]</scope>
    <source>
        <strain evidence="8 9">KCTC 42508</strain>
    </source>
</reference>
<keyword evidence="6" id="KW-0812">Transmembrane</keyword>
<dbReference type="EMBL" id="VUOE01000001">
    <property type="protein sequence ID" value="KAA2218562.1"/>
    <property type="molecule type" value="Genomic_DNA"/>
</dbReference>
<evidence type="ECO:0000256" key="1">
    <source>
        <dbReference type="ARBA" id="ARBA00022729"/>
    </source>
</evidence>
<dbReference type="GO" id="GO:0016020">
    <property type="term" value="C:membrane"/>
    <property type="evidence" value="ECO:0007669"/>
    <property type="project" value="InterPro"/>
</dbReference>
<dbReference type="Gene3D" id="2.60.40.2030">
    <property type="match status" value="5"/>
</dbReference>
<feature type="domain" description="Calx-beta" evidence="7">
    <location>
        <begin position="501"/>
        <end position="603"/>
    </location>
</feature>
<dbReference type="SMART" id="SM00237">
    <property type="entry name" value="Calx_beta"/>
    <property type="match status" value="3"/>
</dbReference>
<keyword evidence="4" id="KW-0813">Transport</keyword>
<dbReference type="InterPro" id="IPR044023">
    <property type="entry name" value="Ig_7"/>
</dbReference>